<reference evidence="3" key="1">
    <citation type="journal article" date="2019" name="Int. J. Syst. Evol. Microbiol.">
        <title>The Global Catalogue of Microorganisms (GCM) 10K type strain sequencing project: providing services to taxonomists for standard genome sequencing and annotation.</title>
        <authorList>
            <consortium name="The Broad Institute Genomics Platform"/>
            <consortium name="The Broad Institute Genome Sequencing Center for Infectious Disease"/>
            <person name="Wu L."/>
            <person name="Ma J."/>
        </authorList>
    </citation>
    <scope>NUCLEOTIDE SEQUENCE [LARGE SCALE GENOMIC DNA]</scope>
    <source>
        <strain evidence="3">CGMCC 1.15959</strain>
    </source>
</reference>
<evidence type="ECO:0000313" key="3">
    <source>
        <dbReference type="Proteomes" id="UP000619041"/>
    </source>
</evidence>
<keyword evidence="3" id="KW-1185">Reference proteome</keyword>
<dbReference type="Proteomes" id="UP000619041">
    <property type="component" value="Unassembled WGS sequence"/>
</dbReference>
<name>A0ABQ1S6X5_9SPHN</name>
<feature type="coiled-coil region" evidence="1">
    <location>
        <begin position="38"/>
        <end position="65"/>
    </location>
</feature>
<organism evidence="2 3">
    <name type="scientific">Tsuneonella deserti</name>
    <dbReference type="NCBI Taxonomy" id="2035528"/>
    <lineage>
        <taxon>Bacteria</taxon>
        <taxon>Pseudomonadati</taxon>
        <taxon>Pseudomonadota</taxon>
        <taxon>Alphaproteobacteria</taxon>
        <taxon>Sphingomonadales</taxon>
        <taxon>Erythrobacteraceae</taxon>
        <taxon>Tsuneonella</taxon>
    </lineage>
</organism>
<accession>A0ABQ1S6X5</accession>
<comment type="caution">
    <text evidence="2">The sequence shown here is derived from an EMBL/GenBank/DDBJ whole genome shotgun (WGS) entry which is preliminary data.</text>
</comment>
<dbReference type="EMBL" id="BMKL01000001">
    <property type="protein sequence ID" value="GGD91732.1"/>
    <property type="molecule type" value="Genomic_DNA"/>
</dbReference>
<protein>
    <submittedName>
        <fullName evidence="2">Uncharacterized protein</fullName>
    </submittedName>
</protein>
<keyword evidence="1" id="KW-0175">Coiled coil</keyword>
<sequence length="68" mass="7302">MTGDRTEAAVQRIEAALARIAQAADRSRELGPAPPPLVSALVERHESLREKVAQALGELDSLLGELEQ</sequence>
<proteinExistence type="predicted"/>
<evidence type="ECO:0000256" key="1">
    <source>
        <dbReference type="SAM" id="Coils"/>
    </source>
</evidence>
<dbReference type="RefSeq" id="WP_188644061.1">
    <property type="nucleotide sequence ID" value="NZ_BMKL01000001.1"/>
</dbReference>
<evidence type="ECO:0000313" key="2">
    <source>
        <dbReference type="EMBL" id="GGD91732.1"/>
    </source>
</evidence>
<gene>
    <name evidence="2" type="ORF">GCM10011515_09250</name>
</gene>